<evidence type="ECO:0000313" key="4">
    <source>
        <dbReference type="Proteomes" id="UP000247512"/>
    </source>
</evidence>
<dbReference type="EMBL" id="NIRT01000010">
    <property type="protein sequence ID" value="PYD66538.1"/>
    <property type="molecule type" value="Genomic_DNA"/>
</dbReference>
<protein>
    <submittedName>
        <fullName evidence="1">Uncharacterized protein</fullName>
    </submittedName>
</protein>
<keyword evidence="4" id="KW-1185">Reference proteome</keyword>
<proteinExistence type="predicted"/>
<reference evidence="1" key="2">
    <citation type="submission" date="2017-02" db="EMBL/GenBank/DDBJ databases">
        <authorList>
            <person name="Zhang H."/>
        </authorList>
    </citation>
    <scope>NUCLEOTIDE SEQUENCE</scope>
    <source>
        <strain evidence="1">RZS01</strain>
    </source>
</reference>
<sequence>MPAPKRQVSRRAVRQVFTRAGLQDGPARRHVGNEKIGFACFILKFHTRQYFFMDHLIKGDMGGIKIHIE</sequence>
<accession>A0A9N7H203</accession>
<evidence type="ECO:0000313" key="1">
    <source>
        <dbReference type="EMBL" id="AQU86298.1"/>
    </source>
</evidence>
<dbReference type="AlphaFoldDB" id="A0A9N7H203"/>
<gene>
    <name evidence="1" type="ORF">B0W47_01220</name>
    <name evidence="2" type="ORF">CDI09_07380</name>
</gene>
<organism evidence="1 3">
    <name type="scientific">Komagataeibacter nataicola</name>
    <dbReference type="NCBI Taxonomy" id="265960"/>
    <lineage>
        <taxon>Bacteria</taxon>
        <taxon>Pseudomonadati</taxon>
        <taxon>Pseudomonadota</taxon>
        <taxon>Alphaproteobacteria</taxon>
        <taxon>Acetobacterales</taxon>
        <taxon>Acetobacteraceae</taxon>
        <taxon>Komagataeibacter</taxon>
    </lineage>
</organism>
<dbReference type="Proteomes" id="UP000189683">
    <property type="component" value="Chromosome"/>
</dbReference>
<reference evidence="2 4" key="3">
    <citation type="submission" date="2017-06" db="EMBL/GenBank/DDBJ databases">
        <title>A draft genome sequence of Komagataeibacter nataicola LMG 1536.</title>
        <authorList>
            <person name="Skraban J."/>
            <person name="Cleenwerck I."/>
            <person name="Vandamme P."/>
            <person name="Trcek J."/>
        </authorList>
    </citation>
    <scope>NUCLEOTIDE SEQUENCE [LARGE SCALE GENOMIC DNA]</scope>
    <source>
        <strain evidence="2 4">LMG 1536</strain>
    </source>
</reference>
<dbReference type="Proteomes" id="UP000247512">
    <property type="component" value="Unassembled WGS sequence"/>
</dbReference>
<evidence type="ECO:0000313" key="2">
    <source>
        <dbReference type="EMBL" id="PYD66538.1"/>
    </source>
</evidence>
<evidence type="ECO:0000313" key="3">
    <source>
        <dbReference type="Proteomes" id="UP000189683"/>
    </source>
</evidence>
<reference evidence="3" key="1">
    <citation type="submission" date="2017-02" db="EMBL/GenBank/DDBJ databases">
        <title>zhang.</title>
        <authorList>
            <person name="Zhang H."/>
        </authorList>
    </citation>
    <scope>NUCLEOTIDE SEQUENCE [LARGE SCALE GENOMIC DNA]</scope>
    <source>
        <strain evidence="3">RZS01</strain>
    </source>
</reference>
<dbReference type="EMBL" id="CP019875">
    <property type="protein sequence ID" value="AQU86298.1"/>
    <property type="molecule type" value="Genomic_DNA"/>
</dbReference>
<name>A0A9N7H203_9PROT</name>
<dbReference type="KEGG" id="kna:B0W47_01220"/>